<dbReference type="HAMAP" id="MF_00248">
    <property type="entry name" value="HslV"/>
    <property type="match status" value="1"/>
</dbReference>
<evidence type="ECO:0000256" key="9">
    <source>
        <dbReference type="ARBA" id="ARBA00023053"/>
    </source>
</evidence>
<evidence type="ECO:0000256" key="4">
    <source>
        <dbReference type="ARBA" id="ARBA00022533"/>
    </source>
</evidence>
<keyword evidence="6 14" id="KW-0888">Threonine protease</keyword>
<dbReference type="PANTHER" id="PTHR32194">
    <property type="entry name" value="METALLOPROTEASE TLDD"/>
    <property type="match status" value="1"/>
</dbReference>
<dbReference type="RefSeq" id="WP_195811049.1">
    <property type="nucleotide sequence ID" value="NZ_CP064795.1"/>
</dbReference>
<evidence type="ECO:0000313" key="16">
    <source>
        <dbReference type="Proteomes" id="UP000595095"/>
    </source>
</evidence>
<dbReference type="GO" id="GO:0051603">
    <property type="term" value="P:proteolysis involved in protein catabolic process"/>
    <property type="evidence" value="ECO:0007669"/>
    <property type="project" value="InterPro"/>
</dbReference>
<evidence type="ECO:0000256" key="3">
    <source>
        <dbReference type="ARBA" id="ARBA00022490"/>
    </source>
</evidence>
<comment type="subunit">
    <text evidence="11 14">A double ring-shaped homohexamer of HslV is capped on each side by a ring-shaped HslU homohexamer. The assembly of the HslU/HslV complex is dependent on binding of ATP.</text>
</comment>
<dbReference type="NCBIfam" id="NF003964">
    <property type="entry name" value="PRK05456.1"/>
    <property type="match status" value="1"/>
</dbReference>
<evidence type="ECO:0000256" key="8">
    <source>
        <dbReference type="ARBA" id="ARBA00022801"/>
    </source>
</evidence>
<evidence type="ECO:0000313" key="15">
    <source>
        <dbReference type="EMBL" id="QPG05968.1"/>
    </source>
</evidence>
<evidence type="ECO:0000256" key="11">
    <source>
        <dbReference type="ARBA" id="ARBA00064434"/>
    </source>
</evidence>
<protein>
    <recommendedName>
        <fullName evidence="13 14">ATP-dependent protease subunit HslV</fullName>
        <ecNumber evidence="12 14">3.4.25.2</ecNumber>
    </recommendedName>
</protein>
<organism evidence="15 16">
    <name type="scientific">Salinimonas marina</name>
    <dbReference type="NCBI Taxonomy" id="2785918"/>
    <lineage>
        <taxon>Bacteria</taxon>
        <taxon>Pseudomonadati</taxon>
        <taxon>Pseudomonadota</taxon>
        <taxon>Gammaproteobacteria</taxon>
        <taxon>Alteromonadales</taxon>
        <taxon>Alteromonadaceae</taxon>
        <taxon>Alteromonas/Salinimonas group</taxon>
        <taxon>Salinimonas</taxon>
    </lineage>
</organism>
<accession>A0A7S9DXU0</accession>
<feature type="binding site" evidence="14">
    <location>
        <position position="163"/>
    </location>
    <ligand>
        <name>Na(+)</name>
        <dbReference type="ChEBI" id="CHEBI:29101"/>
    </ligand>
</feature>
<dbReference type="GO" id="GO:0046872">
    <property type="term" value="F:metal ion binding"/>
    <property type="evidence" value="ECO:0007669"/>
    <property type="project" value="UniProtKB-KW"/>
</dbReference>
<evidence type="ECO:0000256" key="1">
    <source>
        <dbReference type="ARBA" id="ARBA00004496"/>
    </source>
</evidence>
<keyword evidence="3 14" id="KW-0963">Cytoplasm</keyword>
<keyword evidence="5 14" id="KW-0645">Protease</keyword>
<dbReference type="FunFam" id="3.60.20.10:FF:000002">
    <property type="entry name" value="ATP-dependent protease subunit HslV"/>
    <property type="match status" value="1"/>
</dbReference>
<keyword evidence="9 14" id="KW-0915">Sodium</keyword>
<dbReference type="InterPro" id="IPR029055">
    <property type="entry name" value="Ntn_hydrolases_N"/>
</dbReference>
<feature type="active site" evidence="14">
    <location>
        <position position="2"/>
    </location>
</feature>
<comment type="function">
    <text evidence="14">Protease subunit of a proteasome-like degradation complex believed to be a general protein degrading machinery.</text>
</comment>
<comment type="catalytic activity">
    <reaction evidence="10 14">
        <text>ATP-dependent cleavage of peptide bonds with broad specificity.</text>
        <dbReference type="EC" id="3.4.25.2"/>
    </reaction>
</comment>
<comment type="similarity">
    <text evidence="2 14">Belongs to the peptidase T1B family. HslV subfamily.</text>
</comment>
<proteinExistence type="inferred from homology"/>
<dbReference type="PANTHER" id="PTHR32194:SF0">
    <property type="entry name" value="ATP-DEPENDENT PROTEASE SUBUNIT HSLV"/>
    <property type="match status" value="1"/>
</dbReference>
<evidence type="ECO:0000256" key="13">
    <source>
        <dbReference type="ARBA" id="ARBA00074399"/>
    </source>
</evidence>
<dbReference type="GO" id="GO:0004298">
    <property type="term" value="F:threonine-type endopeptidase activity"/>
    <property type="evidence" value="ECO:0007669"/>
    <property type="project" value="UniProtKB-KW"/>
</dbReference>
<dbReference type="EMBL" id="CP064795">
    <property type="protein sequence ID" value="QPG05968.1"/>
    <property type="molecule type" value="Genomic_DNA"/>
</dbReference>
<evidence type="ECO:0000256" key="5">
    <source>
        <dbReference type="ARBA" id="ARBA00022670"/>
    </source>
</evidence>
<evidence type="ECO:0000256" key="14">
    <source>
        <dbReference type="HAMAP-Rule" id="MF_00248"/>
    </source>
</evidence>
<dbReference type="NCBIfam" id="TIGR03692">
    <property type="entry name" value="ATP_dep_HslV"/>
    <property type="match status" value="1"/>
</dbReference>
<dbReference type="GO" id="GO:0009376">
    <property type="term" value="C:HslUV protease complex"/>
    <property type="evidence" value="ECO:0007669"/>
    <property type="project" value="UniProtKB-UniRule"/>
</dbReference>
<dbReference type="GO" id="GO:0005839">
    <property type="term" value="C:proteasome core complex"/>
    <property type="evidence" value="ECO:0007669"/>
    <property type="project" value="InterPro"/>
</dbReference>
<dbReference type="EC" id="3.4.25.2" evidence="12 14"/>
<comment type="activity regulation">
    <text evidence="14">Allosterically activated by HslU binding.</text>
</comment>
<dbReference type="PIRSF" id="PIRSF039093">
    <property type="entry name" value="HslV"/>
    <property type="match status" value="1"/>
</dbReference>
<sequence>MTTIVSVRRNNQVVMAGDGQVSLGNTVMKGNARKVRRLYNDKVLAGFAGGTADAFTLFERFESKLETHQGHLTRAAVELAKDWRTDRALRRLEALLAVADETASFIITGNGDVVQPEQDLIAIGSGGPYAQSAATALLGNSDLSAKEIAEKSLTIAGDICVYTNHNQAIEVLDY</sequence>
<evidence type="ECO:0000256" key="7">
    <source>
        <dbReference type="ARBA" id="ARBA00022723"/>
    </source>
</evidence>
<dbReference type="Gene3D" id="3.60.20.10">
    <property type="entry name" value="Glutamine Phosphoribosylpyrophosphate, subunit 1, domain 1"/>
    <property type="match status" value="1"/>
</dbReference>
<evidence type="ECO:0000256" key="2">
    <source>
        <dbReference type="ARBA" id="ARBA00006053"/>
    </source>
</evidence>
<dbReference type="AlphaFoldDB" id="A0A7S9DXU0"/>
<evidence type="ECO:0000256" key="10">
    <source>
        <dbReference type="ARBA" id="ARBA00052385"/>
    </source>
</evidence>
<evidence type="ECO:0000256" key="6">
    <source>
        <dbReference type="ARBA" id="ARBA00022698"/>
    </source>
</evidence>
<feature type="binding site" evidence="14">
    <location>
        <position position="160"/>
    </location>
    <ligand>
        <name>Na(+)</name>
        <dbReference type="ChEBI" id="CHEBI:29101"/>
    </ligand>
</feature>
<dbReference type="InterPro" id="IPR001353">
    <property type="entry name" value="Proteasome_sua/b"/>
</dbReference>
<dbReference type="Pfam" id="PF00227">
    <property type="entry name" value="Proteasome"/>
    <property type="match status" value="1"/>
</dbReference>
<feature type="binding site" evidence="14">
    <location>
        <position position="157"/>
    </location>
    <ligand>
        <name>Na(+)</name>
        <dbReference type="ChEBI" id="CHEBI:29101"/>
    </ligand>
</feature>
<dbReference type="Proteomes" id="UP000595095">
    <property type="component" value="Chromosome"/>
</dbReference>
<keyword evidence="4 14" id="KW-0021">Allosteric enzyme</keyword>
<dbReference type="CDD" id="cd01913">
    <property type="entry name" value="protease_HslV"/>
    <property type="match status" value="1"/>
</dbReference>
<reference evidence="15 16" key="1">
    <citation type="submission" date="2020-11" db="EMBL/GenBank/DDBJ databases">
        <title>Complete genome sequence for Salinimonas sp. strain G2-b.</title>
        <authorList>
            <person name="Park S.-J."/>
        </authorList>
    </citation>
    <scope>NUCLEOTIDE SEQUENCE [LARGE SCALE GENOMIC DNA]</scope>
    <source>
        <strain evidence="15 16">G2-b</strain>
    </source>
</reference>
<dbReference type="PROSITE" id="PS51476">
    <property type="entry name" value="PROTEASOME_BETA_2"/>
    <property type="match status" value="1"/>
</dbReference>
<name>A0A7S9DXU0_9ALTE</name>
<comment type="subcellular location">
    <subcellularLocation>
        <location evidence="1 14">Cytoplasm</location>
    </subcellularLocation>
</comment>
<keyword evidence="16" id="KW-1185">Reference proteome</keyword>
<dbReference type="KEGG" id="smaa:IT774_01540"/>
<evidence type="ECO:0000256" key="12">
    <source>
        <dbReference type="ARBA" id="ARBA00066335"/>
    </source>
</evidence>
<dbReference type="SUPFAM" id="SSF56235">
    <property type="entry name" value="N-terminal nucleophile aminohydrolases (Ntn hydrolases)"/>
    <property type="match status" value="1"/>
</dbReference>
<dbReference type="InterPro" id="IPR023333">
    <property type="entry name" value="Proteasome_suB-type"/>
</dbReference>
<dbReference type="InterPro" id="IPR022281">
    <property type="entry name" value="ATP-dep_Prtase_HsIV_su"/>
</dbReference>
<keyword evidence="7 14" id="KW-0479">Metal-binding</keyword>
<gene>
    <name evidence="14 15" type="primary">hslV</name>
    <name evidence="15" type="ORF">IT774_01540</name>
</gene>
<keyword evidence="8 14" id="KW-0378">Hydrolase</keyword>